<evidence type="ECO:0000313" key="1">
    <source>
        <dbReference type="EMBL" id="SUF54914.1"/>
    </source>
</evidence>
<gene>
    <name evidence="1" type="ORF">NCTC10252_00081</name>
</gene>
<sequence>MSTKTGHTETTSIRNNRIIRRAIIPQKYHHAAKLMAKSLNIPVGEIYDEAVESFLIAPSLDLNDYIRVGRKNNPPKVSFWLDVRVSNNAQTLAELLGITEHEVLLTAIIAYAKKHKFDRVRI</sequence>
<name>A0A379QHC6_SALER</name>
<proteinExistence type="predicted"/>
<protein>
    <submittedName>
        <fullName evidence="1">Uncharacterized protein</fullName>
    </submittedName>
</protein>
<dbReference type="EMBL" id="UGWP01000002">
    <property type="protein sequence ID" value="SUF54914.1"/>
    <property type="molecule type" value="Genomic_DNA"/>
</dbReference>
<reference evidence="1 2" key="1">
    <citation type="submission" date="2018-06" db="EMBL/GenBank/DDBJ databases">
        <authorList>
            <consortium name="Pathogen Informatics"/>
            <person name="Doyle S."/>
        </authorList>
    </citation>
    <scope>NUCLEOTIDE SEQUENCE [LARGE SCALE GENOMIC DNA]</scope>
    <source>
        <strain evidence="1 2">NCTC10252</strain>
    </source>
</reference>
<organism evidence="1 2">
    <name type="scientific">Salmonella enterica</name>
    <name type="common">Salmonella choleraesuis</name>
    <dbReference type="NCBI Taxonomy" id="28901"/>
    <lineage>
        <taxon>Bacteria</taxon>
        <taxon>Pseudomonadati</taxon>
        <taxon>Pseudomonadota</taxon>
        <taxon>Gammaproteobacteria</taxon>
        <taxon>Enterobacterales</taxon>
        <taxon>Enterobacteriaceae</taxon>
        <taxon>Salmonella</taxon>
    </lineage>
</organism>
<accession>A0A379QHC6</accession>
<dbReference type="Proteomes" id="UP000254597">
    <property type="component" value="Unassembled WGS sequence"/>
</dbReference>
<dbReference type="AlphaFoldDB" id="A0A379QHC6"/>
<evidence type="ECO:0000313" key="2">
    <source>
        <dbReference type="Proteomes" id="UP000254597"/>
    </source>
</evidence>